<sequence length="189" mass="21337">MDWDILPCRAACWTRCGSPMLCSDGPPLLDGCRWLRFIFLWFACSLPLLWIRRANFACLLCFVHAQSGMVSCCRLRRALGPSLLLIEPTSSVTGASSSRPSCCLPNVLLLAASGCMISSVAASFDSSRKPQHEIVPPLAPVFDTIYFCRLFLMLQPFPVEWKGRWKKLQEEWCSQRDIENQYVKTIKGL</sequence>
<dbReference type="OrthoDB" id="10449622at2759"/>
<protein>
    <submittedName>
        <fullName evidence="1">Uncharacterized protein</fullName>
    </submittedName>
</protein>
<dbReference type="AlphaFoldDB" id="A0A8R7P720"/>
<dbReference type="RefSeq" id="XP_048528060.1">
    <property type="nucleotide sequence ID" value="XM_048672103.1"/>
</dbReference>
<organism evidence="1 2">
    <name type="scientific">Triticum urartu</name>
    <name type="common">Red wild einkorn</name>
    <name type="synonym">Crithodium urartu</name>
    <dbReference type="NCBI Taxonomy" id="4572"/>
    <lineage>
        <taxon>Eukaryota</taxon>
        <taxon>Viridiplantae</taxon>
        <taxon>Streptophyta</taxon>
        <taxon>Embryophyta</taxon>
        <taxon>Tracheophyta</taxon>
        <taxon>Spermatophyta</taxon>
        <taxon>Magnoliopsida</taxon>
        <taxon>Liliopsida</taxon>
        <taxon>Poales</taxon>
        <taxon>Poaceae</taxon>
        <taxon>BOP clade</taxon>
        <taxon>Pooideae</taxon>
        <taxon>Triticodae</taxon>
        <taxon>Triticeae</taxon>
        <taxon>Triticinae</taxon>
        <taxon>Triticum</taxon>
    </lineage>
</organism>
<reference evidence="2" key="1">
    <citation type="journal article" date="2013" name="Nature">
        <title>Draft genome of the wheat A-genome progenitor Triticum urartu.</title>
        <authorList>
            <person name="Ling H.Q."/>
            <person name="Zhao S."/>
            <person name="Liu D."/>
            <person name="Wang J."/>
            <person name="Sun H."/>
            <person name="Zhang C."/>
            <person name="Fan H."/>
            <person name="Li D."/>
            <person name="Dong L."/>
            <person name="Tao Y."/>
            <person name="Gao C."/>
            <person name="Wu H."/>
            <person name="Li Y."/>
            <person name="Cui Y."/>
            <person name="Guo X."/>
            <person name="Zheng S."/>
            <person name="Wang B."/>
            <person name="Yu K."/>
            <person name="Liang Q."/>
            <person name="Yang W."/>
            <person name="Lou X."/>
            <person name="Chen J."/>
            <person name="Feng M."/>
            <person name="Jian J."/>
            <person name="Zhang X."/>
            <person name="Luo G."/>
            <person name="Jiang Y."/>
            <person name="Liu J."/>
            <person name="Wang Z."/>
            <person name="Sha Y."/>
            <person name="Zhang B."/>
            <person name="Wu H."/>
            <person name="Tang D."/>
            <person name="Shen Q."/>
            <person name="Xue P."/>
            <person name="Zou S."/>
            <person name="Wang X."/>
            <person name="Liu X."/>
            <person name="Wang F."/>
            <person name="Yang Y."/>
            <person name="An X."/>
            <person name="Dong Z."/>
            <person name="Zhang K."/>
            <person name="Zhang X."/>
            <person name="Luo M.C."/>
            <person name="Dvorak J."/>
            <person name="Tong Y."/>
            <person name="Wang J."/>
            <person name="Yang H."/>
            <person name="Li Z."/>
            <person name="Wang D."/>
            <person name="Zhang A."/>
            <person name="Wang J."/>
        </authorList>
    </citation>
    <scope>NUCLEOTIDE SEQUENCE</scope>
    <source>
        <strain evidence="2">cv. G1812</strain>
    </source>
</reference>
<gene>
    <name evidence="1" type="primary">LOC125507557</name>
</gene>
<reference evidence="1" key="2">
    <citation type="submission" date="2018-03" db="EMBL/GenBank/DDBJ databases">
        <title>The Triticum urartu genome reveals the dynamic nature of wheat genome evolution.</title>
        <authorList>
            <person name="Ling H."/>
            <person name="Ma B."/>
            <person name="Shi X."/>
            <person name="Liu H."/>
            <person name="Dong L."/>
            <person name="Sun H."/>
            <person name="Cao Y."/>
            <person name="Gao Q."/>
            <person name="Zheng S."/>
            <person name="Li Y."/>
            <person name="Yu Y."/>
            <person name="Du H."/>
            <person name="Qi M."/>
            <person name="Li Y."/>
            <person name="Yu H."/>
            <person name="Cui Y."/>
            <person name="Wang N."/>
            <person name="Chen C."/>
            <person name="Wu H."/>
            <person name="Zhao Y."/>
            <person name="Zhang J."/>
            <person name="Li Y."/>
            <person name="Zhou W."/>
            <person name="Zhang B."/>
            <person name="Hu W."/>
            <person name="Eijk M."/>
            <person name="Tang J."/>
            <person name="Witsenboer H."/>
            <person name="Zhao S."/>
            <person name="Li Z."/>
            <person name="Zhang A."/>
            <person name="Wang D."/>
            <person name="Liang C."/>
        </authorList>
    </citation>
    <scope>NUCLEOTIDE SEQUENCE [LARGE SCALE GENOMIC DNA]</scope>
    <source>
        <strain evidence="1">cv. G1812</strain>
    </source>
</reference>
<dbReference type="KEGG" id="tua:125507557"/>
<dbReference type="Proteomes" id="UP000015106">
    <property type="component" value="Chromosome 1"/>
</dbReference>
<dbReference type="RefSeq" id="XP_048528065.1">
    <property type="nucleotide sequence ID" value="XM_048672108.1"/>
</dbReference>
<reference evidence="1" key="3">
    <citation type="submission" date="2022-06" db="UniProtKB">
        <authorList>
            <consortium name="EnsemblPlants"/>
        </authorList>
    </citation>
    <scope>IDENTIFICATION</scope>
</reference>
<dbReference type="Gramene" id="TuG1812G0100001879.01.T01">
    <property type="protein sequence ID" value="TuG1812G0100001879.01.T01"/>
    <property type="gene ID" value="TuG1812G0100001879.01"/>
</dbReference>
<name>A0A8R7P720_TRIUA</name>
<evidence type="ECO:0000313" key="2">
    <source>
        <dbReference type="Proteomes" id="UP000015106"/>
    </source>
</evidence>
<dbReference type="GeneID" id="125507557"/>
<keyword evidence="2" id="KW-1185">Reference proteome</keyword>
<proteinExistence type="predicted"/>
<dbReference type="EnsemblPlants" id="TuG1812G0100001879.01.T01">
    <property type="protein sequence ID" value="TuG1812G0100001879.01.T01"/>
    <property type="gene ID" value="TuG1812G0100001879.01"/>
</dbReference>
<evidence type="ECO:0000313" key="1">
    <source>
        <dbReference type="EnsemblPlants" id="TuG1812G0100001879.01.T01"/>
    </source>
</evidence>
<accession>A0A8R7P720</accession>
<dbReference type="RefSeq" id="XP_048528073.1">
    <property type="nucleotide sequence ID" value="XM_048672116.1"/>
</dbReference>